<keyword evidence="7" id="KW-1185">Reference proteome</keyword>
<evidence type="ECO:0000256" key="3">
    <source>
        <dbReference type="ARBA" id="ARBA00022448"/>
    </source>
</evidence>
<evidence type="ECO:0000256" key="2">
    <source>
        <dbReference type="ARBA" id="ARBA00008814"/>
    </source>
</evidence>
<keyword evidence="4" id="KW-0732">Signal</keyword>
<dbReference type="CDD" id="cd01146">
    <property type="entry name" value="FhuD"/>
    <property type="match status" value="1"/>
</dbReference>
<evidence type="ECO:0000313" key="7">
    <source>
        <dbReference type="Proteomes" id="UP000646053"/>
    </source>
</evidence>
<feature type="domain" description="Fe/B12 periplasmic-binding" evidence="5">
    <location>
        <begin position="46"/>
        <end position="304"/>
    </location>
</feature>
<reference evidence="6" key="1">
    <citation type="submission" date="2019-12" db="EMBL/GenBank/DDBJ databases">
        <title>High-Quality draft genome sequences of three cyanobacteria isolated from the limestone walls of the Old Cathedral of Coimbra.</title>
        <authorList>
            <person name="Tiago I."/>
            <person name="Soares F."/>
            <person name="Portugal A."/>
        </authorList>
    </citation>
    <scope>NUCLEOTIDE SEQUENCE</scope>
    <source>
        <strain evidence="6">A</strain>
    </source>
</reference>
<dbReference type="Proteomes" id="UP000646053">
    <property type="component" value="Unassembled WGS sequence"/>
</dbReference>
<dbReference type="PANTHER" id="PTHR30532:SF25">
    <property type="entry name" value="IRON(III) DICITRATE-BINDING PERIPLASMIC PROTEIN"/>
    <property type="match status" value="1"/>
</dbReference>
<dbReference type="Pfam" id="PF01497">
    <property type="entry name" value="Peripla_BP_2"/>
    <property type="match status" value="1"/>
</dbReference>
<keyword evidence="3" id="KW-0813">Transport</keyword>
<dbReference type="PANTHER" id="PTHR30532">
    <property type="entry name" value="IRON III DICITRATE-BINDING PERIPLASMIC PROTEIN"/>
    <property type="match status" value="1"/>
</dbReference>
<evidence type="ECO:0000256" key="4">
    <source>
        <dbReference type="ARBA" id="ARBA00022729"/>
    </source>
</evidence>
<accession>A0A8J7Z280</accession>
<evidence type="ECO:0000256" key="1">
    <source>
        <dbReference type="ARBA" id="ARBA00004196"/>
    </source>
</evidence>
<comment type="subcellular location">
    <subcellularLocation>
        <location evidence="1">Cell envelope</location>
    </subcellularLocation>
</comment>
<name>A0A8J7Z280_9CYAN</name>
<dbReference type="SUPFAM" id="SSF53807">
    <property type="entry name" value="Helical backbone' metal receptor"/>
    <property type="match status" value="1"/>
</dbReference>
<dbReference type="GO" id="GO:0030288">
    <property type="term" value="C:outer membrane-bounded periplasmic space"/>
    <property type="evidence" value="ECO:0007669"/>
    <property type="project" value="TreeGrafter"/>
</dbReference>
<evidence type="ECO:0000259" key="5">
    <source>
        <dbReference type="PROSITE" id="PS50983"/>
    </source>
</evidence>
<dbReference type="GO" id="GO:1901678">
    <property type="term" value="P:iron coordination entity transport"/>
    <property type="evidence" value="ECO:0007669"/>
    <property type="project" value="UniProtKB-ARBA"/>
</dbReference>
<comment type="caution">
    <text evidence="6">The sequence shown here is derived from an EMBL/GenBank/DDBJ whole genome shotgun (WGS) entry which is preliminary data.</text>
</comment>
<proteinExistence type="inferred from homology"/>
<evidence type="ECO:0000313" key="6">
    <source>
        <dbReference type="EMBL" id="NDJ17920.1"/>
    </source>
</evidence>
<dbReference type="EMBL" id="WVIE01000011">
    <property type="protein sequence ID" value="NDJ17920.1"/>
    <property type="molecule type" value="Genomic_DNA"/>
</dbReference>
<dbReference type="AlphaFoldDB" id="A0A8J7Z280"/>
<dbReference type="RefSeq" id="WP_162423431.1">
    <property type="nucleotide sequence ID" value="NZ_WVIE01000011.1"/>
</dbReference>
<sequence>MVTSCYGHLPEIKQSGVQERLVSIGDCRVVKHWLGETCIPRQPQRIVVLHDSTLLDPLLALGLNPIAVATYPGSNGQPMLRGIAPDTAKNLIFVGSSNHPDLETILQLRPDLIIGREFHQDIYKLLDAIAPTILIRWESSKSFKSNFYALATLLDRTQPARQVLASYQERIQQFHQAMGDRLNTLVVSLLAIQNSTFKTFGQETTMGEVLQDAGLQRPTAQSQSVTRLNLSLEQLSAHDADVIFLVHESGDELARYQKTLLWNRLEAVESARVYTVEPQNWIVAGPLGANHILDDLFKYLVKESNP</sequence>
<protein>
    <submittedName>
        <fullName evidence="6">ABC transporter substrate-binding protein</fullName>
    </submittedName>
</protein>
<organism evidence="6 7">
    <name type="scientific">Myxacorys almedinensis A</name>
    <dbReference type="NCBI Taxonomy" id="2690445"/>
    <lineage>
        <taxon>Bacteria</taxon>
        <taxon>Bacillati</taxon>
        <taxon>Cyanobacteriota</taxon>
        <taxon>Cyanophyceae</taxon>
        <taxon>Leptolyngbyales</taxon>
        <taxon>Leptolyngbyaceae</taxon>
        <taxon>Myxacorys</taxon>
        <taxon>Myxacorys almedinensis</taxon>
    </lineage>
</organism>
<dbReference type="PROSITE" id="PS50983">
    <property type="entry name" value="FE_B12_PBP"/>
    <property type="match status" value="1"/>
</dbReference>
<dbReference type="InterPro" id="IPR002491">
    <property type="entry name" value="ABC_transptr_periplasmic_BD"/>
</dbReference>
<gene>
    <name evidence="6" type="ORF">GS601_11550</name>
</gene>
<dbReference type="InterPro" id="IPR051313">
    <property type="entry name" value="Bact_iron-sidero_bind"/>
</dbReference>
<comment type="similarity">
    <text evidence="2">Belongs to the bacterial solute-binding protein 8 family.</text>
</comment>
<dbReference type="Gene3D" id="3.40.50.1980">
    <property type="entry name" value="Nitrogenase molybdenum iron protein domain"/>
    <property type="match status" value="2"/>
</dbReference>